<evidence type="ECO:0000313" key="2">
    <source>
        <dbReference type="Proteomes" id="UP000682733"/>
    </source>
</evidence>
<sequence>YKDLFEALQNELCLLLQHLSIFNLFEKNSKPICDLNDESLDYLWYQSLRDTLMNMNLLGSKQEMIDY</sequence>
<protein>
    <submittedName>
        <fullName evidence="1">Uncharacterized protein</fullName>
    </submittedName>
</protein>
<comment type="caution">
    <text evidence="1">The sequence shown here is derived from an EMBL/GenBank/DDBJ whole genome shotgun (WGS) entry which is preliminary data.</text>
</comment>
<dbReference type="Proteomes" id="UP000682733">
    <property type="component" value="Unassembled WGS sequence"/>
</dbReference>
<feature type="non-terminal residue" evidence="1">
    <location>
        <position position="67"/>
    </location>
</feature>
<reference evidence="1" key="1">
    <citation type="submission" date="2021-02" db="EMBL/GenBank/DDBJ databases">
        <authorList>
            <person name="Nowell W R."/>
        </authorList>
    </citation>
    <scope>NUCLEOTIDE SEQUENCE</scope>
</reference>
<gene>
    <name evidence="1" type="ORF">TMI583_LOCUS50322</name>
</gene>
<dbReference type="EMBL" id="CAJOBA010119984">
    <property type="protein sequence ID" value="CAF4577298.1"/>
    <property type="molecule type" value="Genomic_DNA"/>
</dbReference>
<feature type="non-terminal residue" evidence="1">
    <location>
        <position position="1"/>
    </location>
</feature>
<evidence type="ECO:0000313" key="1">
    <source>
        <dbReference type="EMBL" id="CAF4577298.1"/>
    </source>
</evidence>
<proteinExistence type="predicted"/>
<accession>A0A8S2YTX9</accession>
<name>A0A8S2YTX9_9BILA</name>
<dbReference type="AlphaFoldDB" id="A0A8S2YTX9"/>
<organism evidence="1 2">
    <name type="scientific">Didymodactylos carnosus</name>
    <dbReference type="NCBI Taxonomy" id="1234261"/>
    <lineage>
        <taxon>Eukaryota</taxon>
        <taxon>Metazoa</taxon>
        <taxon>Spiralia</taxon>
        <taxon>Gnathifera</taxon>
        <taxon>Rotifera</taxon>
        <taxon>Eurotatoria</taxon>
        <taxon>Bdelloidea</taxon>
        <taxon>Philodinida</taxon>
        <taxon>Philodinidae</taxon>
        <taxon>Didymodactylos</taxon>
    </lineage>
</organism>